<dbReference type="Proteomes" id="UP000613743">
    <property type="component" value="Unassembled WGS sequence"/>
</dbReference>
<dbReference type="PROSITE" id="PS51257">
    <property type="entry name" value="PROKAR_LIPOPROTEIN"/>
    <property type="match status" value="1"/>
</dbReference>
<dbReference type="InterPro" id="IPR015943">
    <property type="entry name" value="WD40/YVTN_repeat-like_dom_sf"/>
</dbReference>
<dbReference type="RefSeq" id="WP_188919235.1">
    <property type="nucleotide sequence ID" value="NZ_BMPZ01000003.1"/>
</dbReference>
<evidence type="ECO:0000256" key="1">
    <source>
        <dbReference type="ARBA" id="ARBA00022574"/>
    </source>
</evidence>
<reference evidence="4" key="2">
    <citation type="submission" date="2020-09" db="EMBL/GenBank/DDBJ databases">
        <authorList>
            <person name="Sun Q."/>
            <person name="Ohkuma M."/>
        </authorList>
    </citation>
    <scope>NUCLEOTIDE SEQUENCE</scope>
    <source>
        <strain evidence="4">JCM 30804</strain>
    </source>
</reference>
<evidence type="ECO:0000313" key="4">
    <source>
        <dbReference type="EMBL" id="GGI77575.1"/>
    </source>
</evidence>
<comment type="caution">
    <text evidence="4">The sequence shown here is derived from an EMBL/GenBank/DDBJ whole genome shotgun (WGS) entry which is preliminary data.</text>
</comment>
<protein>
    <recommendedName>
        <fullName evidence="6">WD40 repeat domain-containing protein</fullName>
    </recommendedName>
</protein>
<feature type="repeat" description="WD" evidence="3">
    <location>
        <begin position="149"/>
        <end position="190"/>
    </location>
</feature>
<dbReference type="InterPro" id="IPR011047">
    <property type="entry name" value="Quinoprotein_ADH-like_sf"/>
</dbReference>
<accession>A0A917JMI1</accession>
<dbReference type="PANTHER" id="PTHR19848">
    <property type="entry name" value="WD40 REPEAT PROTEIN"/>
    <property type="match status" value="1"/>
</dbReference>
<organism evidence="4 5">
    <name type="scientific">Shewanella gelidii</name>
    <dbReference type="NCBI Taxonomy" id="1642821"/>
    <lineage>
        <taxon>Bacteria</taxon>
        <taxon>Pseudomonadati</taxon>
        <taxon>Pseudomonadota</taxon>
        <taxon>Gammaproteobacteria</taxon>
        <taxon>Alteromonadales</taxon>
        <taxon>Shewanellaceae</taxon>
        <taxon>Shewanella</taxon>
    </lineage>
</organism>
<evidence type="ECO:0000313" key="5">
    <source>
        <dbReference type="Proteomes" id="UP000613743"/>
    </source>
</evidence>
<dbReference type="EMBL" id="BMPZ01000003">
    <property type="protein sequence ID" value="GGI77575.1"/>
    <property type="molecule type" value="Genomic_DNA"/>
</dbReference>
<keyword evidence="5" id="KW-1185">Reference proteome</keyword>
<evidence type="ECO:0000256" key="2">
    <source>
        <dbReference type="ARBA" id="ARBA00022737"/>
    </source>
</evidence>
<name>A0A917JMI1_9GAMM</name>
<dbReference type="PANTHER" id="PTHR19848:SF8">
    <property type="entry name" value="F-BOX AND WD REPEAT DOMAIN CONTAINING 7"/>
    <property type="match status" value="1"/>
</dbReference>
<dbReference type="InterPro" id="IPR001680">
    <property type="entry name" value="WD40_rpt"/>
</dbReference>
<dbReference type="PROSITE" id="PS50082">
    <property type="entry name" value="WD_REPEATS_2"/>
    <property type="match status" value="1"/>
</dbReference>
<dbReference type="Gene3D" id="2.130.10.10">
    <property type="entry name" value="YVTN repeat-like/Quinoprotein amine dehydrogenase"/>
    <property type="match status" value="2"/>
</dbReference>
<sequence length="318" mass="34928">MLIRLILIICTLFIAGCQPKATQVIELTKEPSYHANLSAQGDLALLSTFEQGVQVWDLSSHALKYTWHHGEDQNTVIDTRFSPNKKYAVTLSKTSVALWQLDDGSSIGWWSLSAPGQTVAVADNGSLLVGLTNGSVMSLDTRNNKLIQFLGHTEKVNSVALSADGKKALSGGNDMQAILWHAQTGQPIHTWQFQSRVTKVALNQSGTLGFAGDSTNDARIWNNITGQELSKINIKRRQMNFSAARFVNEDKHLLTGTPAREVILWQRDTGKKIANWQVQLMKNTQNRGVVVYSVATGQAGQIMSLSSNGLVEAWPQTK</sequence>
<evidence type="ECO:0000256" key="3">
    <source>
        <dbReference type="PROSITE-ProRule" id="PRU00221"/>
    </source>
</evidence>
<keyword evidence="2" id="KW-0677">Repeat</keyword>
<dbReference type="Pfam" id="PF00400">
    <property type="entry name" value="WD40"/>
    <property type="match status" value="1"/>
</dbReference>
<evidence type="ECO:0008006" key="6">
    <source>
        <dbReference type="Google" id="ProtNLM"/>
    </source>
</evidence>
<dbReference type="SMART" id="SM00320">
    <property type="entry name" value="WD40"/>
    <property type="match status" value="4"/>
</dbReference>
<proteinExistence type="predicted"/>
<keyword evidence="1 3" id="KW-0853">WD repeat</keyword>
<dbReference type="SUPFAM" id="SSF50998">
    <property type="entry name" value="Quinoprotein alcohol dehydrogenase-like"/>
    <property type="match status" value="1"/>
</dbReference>
<reference evidence="4" key="1">
    <citation type="journal article" date="2014" name="Int. J. Syst. Evol. Microbiol.">
        <title>Complete genome sequence of Corynebacterium casei LMG S-19264T (=DSM 44701T), isolated from a smear-ripened cheese.</title>
        <authorList>
            <consortium name="US DOE Joint Genome Institute (JGI-PGF)"/>
            <person name="Walter F."/>
            <person name="Albersmeier A."/>
            <person name="Kalinowski J."/>
            <person name="Ruckert C."/>
        </authorList>
    </citation>
    <scope>NUCLEOTIDE SEQUENCE</scope>
    <source>
        <strain evidence="4">JCM 30804</strain>
    </source>
</reference>
<dbReference type="PROSITE" id="PS50294">
    <property type="entry name" value="WD_REPEATS_REGION"/>
    <property type="match status" value="1"/>
</dbReference>
<dbReference type="AlphaFoldDB" id="A0A917JMI1"/>
<gene>
    <name evidence="4" type="ORF">GCM10009332_13650</name>
</gene>